<evidence type="ECO:0000313" key="11">
    <source>
        <dbReference type="EMBL" id="GKZ23555.1"/>
    </source>
</evidence>
<dbReference type="GO" id="GO:0032259">
    <property type="term" value="P:methylation"/>
    <property type="evidence" value="ECO:0007669"/>
    <property type="project" value="UniProtKB-KW"/>
</dbReference>
<feature type="domain" description="Carrier" evidence="8">
    <location>
        <begin position="1283"/>
        <end position="1360"/>
    </location>
</feature>
<gene>
    <name evidence="11" type="ORF">AbraCBS73388_009932</name>
</gene>
<dbReference type="InterPro" id="IPR041068">
    <property type="entry name" value="HTH_51"/>
</dbReference>
<evidence type="ECO:0000259" key="9">
    <source>
        <dbReference type="PROSITE" id="PS52004"/>
    </source>
</evidence>
<dbReference type="GO" id="GO:0044550">
    <property type="term" value="P:secondary metabolite biosynthetic process"/>
    <property type="evidence" value="ECO:0007669"/>
    <property type="project" value="TreeGrafter"/>
</dbReference>
<dbReference type="SUPFAM" id="SSF53901">
    <property type="entry name" value="Thiolase-like"/>
    <property type="match status" value="1"/>
</dbReference>
<name>A0A9W6DQ24_9EURO</name>
<feature type="region of interest" description="N-terminal hotdog fold" evidence="6">
    <location>
        <begin position="915"/>
        <end position="1053"/>
    </location>
</feature>
<dbReference type="SMART" id="SM00826">
    <property type="entry name" value="PKS_DH"/>
    <property type="match status" value="1"/>
</dbReference>
<dbReference type="GO" id="GO:0004312">
    <property type="term" value="F:fatty acid synthase activity"/>
    <property type="evidence" value="ECO:0007669"/>
    <property type="project" value="TreeGrafter"/>
</dbReference>
<dbReference type="InterPro" id="IPR018201">
    <property type="entry name" value="Ketoacyl_synth_AS"/>
</dbReference>
<feature type="region of interest" description="C-terminal hotdog fold" evidence="6">
    <location>
        <begin position="1078"/>
        <end position="1232"/>
    </location>
</feature>
<dbReference type="EMBL" id="BROQ01000069">
    <property type="protein sequence ID" value="GKZ23555.1"/>
    <property type="molecule type" value="Genomic_DNA"/>
</dbReference>
<dbReference type="Gene3D" id="1.10.1200.10">
    <property type="entry name" value="ACP-like"/>
    <property type="match status" value="2"/>
</dbReference>
<evidence type="ECO:0000256" key="4">
    <source>
        <dbReference type="ARBA" id="ARBA00022679"/>
    </source>
</evidence>
<evidence type="ECO:0000256" key="3">
    <source>
        <dbReference type="ARBA" id="ARBA00022553"/>
    </source>
</evidence>
<dbReference type="InterPro" id="IPR013094">
    <property type="entry name" value="AB_hydrolase_3"/>
</dbReference>
<dbReference type="GO" id="GO:0016787">
    <property type="term" value="F:hydrolase activity"/>
    <property type="evidence" value="ECO:0007669"/>
    <property type="project" value="InterPro"/>
</dbReference>
<dbReference type="Gene3D" id="3.30.70.3290">
    <property type="match status" value="1"/>
</dbReference>
<comment type="pathway">
    <text evidence="1">Secondary metabolite biosynthesis; terpenoid biosynthesis.</text>
</comment>
<dbReference type="PANTHER" id="PTHR43775">
    <property type="entry name" value="FATTY ACID SYNTHASE"/>
    <property type="match status" value="1"/>
</dbReference>
<accession>A0A9W6DQ24</accession>
<keyword evidence="4" id="KW-0808">Transferase</keyword>
<keyword evidence="5" id="KW-0511">Multifunctional enzyme</keyword>
<dbReference type="GO" id="GO:0004315">
    <property type="term" value="F:3-oxoacyl-[acyl-carrier-protein] synthase activity"/>
    <property type="evidence" value="ECO:0007669"/>
    <property type="project" value="InterPro"/>
</dbReference>
<feature type="domain" description="PKS/mFAS DH" evidence="10">
    <location>
        <begin position="915"/>
        <end position="1232"/>
    </location>
</feature>
<keyword evidence="3" id="KW-0597">Phosphoprotein</keyword>
<dbReference type="Pfam" id="PF14765">
    <property type="entry name" value="PS-DH"/>
    <property type="match status" value="1"/>
</dbReference>
<feature type="active site" description="Proton donor; for dehydratase activity" evidence="6">
    <location>
        <position position="1142"/>
    </location>
</feature>
<dbReference type="Proteomes" id="UP001143548">
    <property type="component" value="Unassembled WGS sequence"/>
</dbReference>
<dbReference type="PROSITE" id="PS50075">
    <property type="entry name" value="CARRIER"/>
    <property type="match status" value="2"/>
</dbReference>
<dbReference type="Gene3D" id="3.10.129.110">
    <property type="entry name" value="Polyketide synthase dehydratase"/>
    <property type="match status" value="1"/>
</dbReference>
<dbReference type="PANTHER" id="PTHR43775:SF21">
    <property type="entry name" value="NON-REDUCING POLYKETIDE SYNTHASE AUSA-RELATED"/>
    <property type="match status" value="1"/>
</dbReference>
<dbReference type="PROSITE" id="PS52004">
    <property type="entry name" value="KS3_2"/>
    <property type="match status" value="1"/>
</dbReference>
<dbReference type="SUPFAM" id="SSF53335">
    <property type="entry name" value="S-adenosyl-L-methionine-dependent methyltransferases"/>
    <property type="match status" value="1"/>
</dbReference>
<dbReference type="Gene3D" id="3.40.50.150">
    <property type="entry name" value="Vaccinia Virus protein VP39"/>
    <property type="match status" value="1"/>
</dbReference>
<dbReference type="SUPFAM" id="SSF53474">
    <property type="entry name" value="alpha/beta-Hydrolases"/>
    <property type="match status" value="1"/>
</dbReference>
<dbReference type="InterPro" id="IPR009081">
    <property type="entry name" value="PP-bd_ACP"/>
</dbReference>
<dbReference type="InterPro" id="IPR042104">
    <property type="entry name" value="PKS_dehydratase_sf"/>
</dbReference>
<dbReference type="InterPro" id="IPR029063">
    <property type="entry name" value="SAM-dependent_MTases_sf"/>
</dbReference>
<dbReference type="Gene3D" id="3.40.366.10">
    <property type="entry name" value="Malonyl-Coenzyme A Acyl Carrier Protein, domain 2"/>
    <property type="match status" value="1"/>
</dbReference>
<feature type="domain" description="Ketosynthase family 3 (KS3)" evidence="9">
    <location>
        <begin position="12"/>
        <end position="426"/>
    </location>
</feature>
<dbReference type="CDD" id="cd02440">
    <property type="entry name" value="AdoMet_MTases"/>
    <property type="match status" value="1"/>
</dbReference>
<evidence type="ECO:0000259" key="10">
    <source>
        <dbReference type="PROSITE" id="PS52019"/>
    </source>
</evidence>
<dbReference type="Pfam" id="PF00550">
    <property type="entry name" value="PP-binding"/>
    <property type="match status" value="2"/>
</dbReference>
<dbReference type="GO" id="GO:0006633">
    <property type="term" value="P:fatty acid biosynthetic process"/>
    <property type="evidence" value="ECO:0007669"/>
    <property type="project" value="InterPro"/>
</dbReference>
<dbReference type="InterPro" id="IPR014043">
    <property type="entry name" value="Acyl_transferase_dom"/>
</dbReference>
<dbReference type="InterPro" id="IPR020841">
    <property type="entry name" value="PKS_Beta-ketoAc_synthase_dom"/>
</dbReference>
<dbReference type="Pfam" id="PF02801">
    <property type="entry name" value="Ketoacyl-synt_C"/>
    <property type="match status" value="1"/>
</dbReference>
<dbReference type="Pfam" id="PF00698">
    <property type="entry name" value="Acyl_transf_1"/>
    <property type="match status" value="1"/>
</dbReference>
<dbReference type="InterPro" id="IPR013217">
    <property type="entry name" value="Methyltransf_12"/>
</dbReference>
<dbReference type="PROSITE" id="PS52019">
    <property type="entry name" value="PKS_MFAS_DH"/>
    <property type="match status" value="1"/>
</dbReference>
<dbReference type="Pfam" id="PF18558">
    <property type="entry name" value="HTH_51"/>
    <property type="match status" value="1"/>
</dbReference>
<dbReference type="SUPFAM" id="SSF52151">
    <property type="entry name" value="FabD/lysophospholipase-like"/>
    <property type="match status" value="1"/>
</dbReference>
<feature type="compositionally biased region" description="Low complexity" evidence="7">
    <location>
        <begin position="1365"/>
        <end position="1378"/>
    </location>
</feature>
<dbReference type="Gene3D" id="3.40.47.10">
    <property type="match status" value="1"/>
</dbReference>
<feature type="domain" description="Carrier" evidence="8">
    <location>
        <begin position="1404"/>
        <end position="1481"/>
    </location>
</feature>
<feature type="region of interest" description="Disordered" evidence="7">
    <location>
        <begin position="1365"/>
        <end position="1404"/>
    </location>
</feature>
<sequence length="2263" mass="247397">MVLSGPQGNGPAREVAIIGMGCKFPGADSVNDYWRILDEGLSMVQTPPEGRFPTEKHHRSSDKSVFLGNFIDDIDCFDNRFFKKSSREAASMDPQQRLLLEVAYRTLESSGYFGPDQQDTDVGCFVGVCASDYNDNVAGHPPNAFSTLGTLRAFLTGKISHFFGFTGPSVSVDTACSSSAVAIDAACKAILNGDCTSALAGGVSIFTSPHFYQNLAAASFLSPTGATKSFDAGADGYCRGEGVALVMLKEYSQAVEDGDQILATILSSSVKQSSNKTPITVPYSPSQTALYRRVLQKAGVAARDVTFLEAHGTGTPIGDPQEYLGIQEVFASEDREQPLYFASVKGNIGHTEGASGVAGLIKTVLMMQKQLIPRQASFTKLNPKIDLVPGRVEIPTRTIPWTAKTRIACVNNYGAAGSIAAMVVREPISSTTTMTPTQAQETTLSKYPIFISANTPKSLAENCHKLREQISQLHPSSSTNILADIAFNLSDKQNRTLPNTLIATVGSMAELDDQLRIAASNPESSPCVLSSPSPPLVLAFGGQTNRSIGLSRDVFNSSALLRKHLNRCDKLLRTLGNAGIYPGIFDPTPMDDVVALQCMQFALHYASAMCWIDCGLKVDYVIGHSFGQLVALTVAGVLSLLDGLKLVHGRAVLMRDMWGDERGSMIALDGDQENTMQLITSVRSQTGQTLSPEVACYNGPKSHVLVGSAADIATVVEVLKQSTAIKHKVLNVTHGFHSRFCDPILPELKKLAEGLTFNKPMIPIETCSDDQSWTSTTPQLVADHTRTPVYFGAAVQRIAARFGPCTWLEAGSNSSITSMARRALSSTDSRDSLFLPINLSRDNAMGSLAETTASLWKRGHQVQFWPFHRTCRAAYQPMNLPPYQFEKTRHWLKFRQSEASKQLEKAPEPIVPEKEPVLITFVGFHDTSPPVATFTIDPRSEQWTKLVQGHSVLAQPLCPAPLYIELVLQAARDIAAAKGITAHPFARVEDLEITASLGIAHDKMISLILTQADHTGRSWNFAFHAADRNRQQDASSADPVHATGKVDIIAADDSSVPAEFARTGRLLQQHHGLDNNSLHPDGEVVQGLAIYQLFSRVVQYHDFYKGIRRIAAHGDTAVARVSLPSGQPPATEGLSSSPVAVDNFLQVPGLFANCLAPCPGDEVYVCSKVDRIQVAAGFADSIHNDWTVIATSTRVSEKEMQNDVFVTDRSTGELVMVVFGARFSRVRITSLTKVLARANDDVSNKATTPVALSSETTPQARTDVAQTTPFAMTTLPGAKVPPRAPTSVEGPLRELLSKITDVKTDRFQGDITLEELGIDSLMATEIVSEVDQVFGVSIPQEDLQYLLTFSALRDYLDARGPRVAAGFSSGSSDSAIDISSDDHHRPECANGTSTTEKKAPGQTEDDEELVSRLAGLLSSHLECPTSTFQRTTNLANTGLDSLLCMELATDIQTTFGVTIDVSQLTTESTFHELVNMVVAAGTPNLGSSSTLTSQAMTPEPATPALEKEDPWTNGSPDALLPDAQSAFESIKADFDPLADEYRFSGFYKNVYAKNAKLVLAYTIEAFADLGIDLSQLKPGDPIPELPCLPKHHNLKDVLYEVLRDGQVADYNGQKYVRSEMAIDATHSSVLFKDLVDAFPQHAKEHMLLNVCGSEMAKLLSGAKDPLTLLFGSKANRDILEDVYSTGPMYVIMSQLLTSFLERTLGTATPGPSGKFRLIELGAGTGSTTKWVVDRLVKRGIPIEYTFTDISSSLVNAGKRKFAKYDCMKYATINIEKTPPAEYHGQFDVVLSTNCIHATSNLPNSLQNIRTLLRPNGFVSLVEFTTRMFWFDLVFGLLEGWWLFNDGRKYVLASPEFWEECMHNTGFKHVSWTGGSTRESQVVRIITGFVQPATDPNFRSIPQATKGGIETVVFKHTDKRLPLRADIYHPSAEQAAKHDTWTVALLIHGGGHVMLSRKDVRPRQIQLLLDHGLLPVSVDYRLCPEINLLDGPITDVRDAYKWARKTLPSLRLTSTTLQIDPSKAVAIGWSTGGTLAMSLAWTVQDVEVNDKEDDDPVPPPDAILAFYCPTNYEDEFWKTPNIPKHSEPFVDRSYNILSAVHPSPITAYNVPPAMMAMSGWMAPQDPRSQLILHMNWRGQTLPVLFRGLPSPVDDDDDDDGDNIAQYHDLEQPPTEEIIRASPYAQIVRGTYRSPTHIVFGMEDDLIPWQQAMETVEALQAVGVEAGMTLIEDQPHLFDLFRDADGKRWEAIQPAYRFVFERVGR</sequence>
<feature type="region of interest" description="Disordered" evidence="7">
    <location>
        <begin position="1488"/>
        <end position="1509"/>
    </location>
</feature>
<evidence type="ECO:0000256" key="7">
    <source>
        <dbReference type="SAM" id="MobiDB-lite"/>
    </source>
</evidence>
<evidence type="ECO:0000256" key="2">
    <source>
        <dbReference type="ARBA" id="ARBA00022450"/>
    </source>
</evidence>
<dbReference type="InterPro" id="IPR016035">
    <property type="entry name" value="Acyl_Trfase/lysoPLipase"/>
</dbReference>
<evidence type="ECO:0000256" key="6">
    <source>
        <dbReference type="PROSITE-ProRule" id="PRU01363"/>
    </source>
</evidence>
<dbReference type="InterPro" id="IPR049900">
    <property type="entry name" value="PKS_mFAS_DH"/>
</dbReference>
<dbReference type="PROSITE" id="PS00606">
    <property type="entry name" value="KS3_1"/>
    <property type="match status" value="1"/>
</dbReference>
<dbReference type="SMART" id="SM00825">
    <property type="entry name" value="PKS_KS"/>
    <property type="match status" value="1"/>
</dbReference>
<dbReference type="InterPro" id="IPR014030">
    <property type="entry name" value="Ketoacyl_synth_N"/>
</dbReference>
<dbReference type="InterPro" id="IPR050091">
    <property type="entry name" value="PKS_NRPS_Biosynth_Enz"/>
</dbReference>
<evidence type="ECO:0000259" key="8">
    <source>
        <dbReference type="PROSITE" id="PS50075"/>
    </source>
</evidence>
<feature type="active site" description="Proton acceptor; for dehydratase activity" evidence="6">
    <location>
        <position position="950"/>
    </location>
</feature>
<dbReference type="Pfam" id="PF07859">
    <property type="entry name" value="Abhydrolase_3"/>
    <property type="match status" value="1"/>
</dbReference>
<dbReference type="SUPFAM" id="SSF47336">
    <property type="entry name" value="ACP-like"/>
    <property type="match status" value="2"/>
</dbReference>
<dbReference type="PROSITE" id="PS00012">
    <property type="entry name" value="PHOSPHOPANTETHEINE"/>
    <property type="match status" value="1"/>
</dbReference>
<dbReference type="CDD" id="cd00833">
    <property type="entry name" value="PKS"/>
    <property type="match status" value="1"/>
</dbReference>
<dbReference type="SUPFAM" id="SSF55048">
    <property type="entry name" value="Probable ACP-binding domain of malonyl-CoA ACP transacylase"/>
    <property type="match status" value="1"/>
</dbReference>
<proteinExistence type="predicted"/>
<protein>
    <submittedName>
        <fullName evidence="11">Type I Iterative Polyketide synthase (PKS)</fullName>
    </submittedName>
</protein>
<dbReference type="SMART" id="SM00827">
    <property type="entry name" value="PKS_AT"/>
    <property type="match status" value="1"/>
</dbReference>
<keyword evidence="2" id="KW-0596">Phosphopantetheine</keyword>
<dbReference type="InterPro" id="IPR020807">
    <property type="entry name" value="PKS_DH"/>
</dbReference>
<evidence type="ECO:0000256" key="1">
    <source>
        <dbReference type="ARBA" id="ARBA00004721"/>
    </source>
</evidence>
<dbReference type="InterPro" id="IPR014031">
    <property type="entry name" value="Ketoacyl_synth_C"/>
</dbReference>
<dbReference type="Pfam" id="PF00109">
    <property type="entry name" value="ketoacyl-synt"/>
    <property type="match status" value="1"/>
</dbReference>
<dbReference type="GO" id="GO:0008168">
    <property type="term" value="F:methyltransferase activity"/>
    <property type="evidence" value="ECO:0007669"/>
    <property type="project" value="UniProtKB-KW"/>
</dbReference>
<evidence type="ECO:0000256" key="5">
    <source>
        <dbReference type="ARBA" id="ARBA00023268"/>
    </source>
</evidence>
<dbReference type="Pfam" id="PF08242">
    <property type="entry name" value="Methyltransf_12"/>
    <property type="match status" value="1"/>
</dbReference>
<organism evidence="11 12">
    <name type="scientific">Aspergillus brasiliensis</name>
    <dbReference type="NCBI Taxonomy" id="319629"/>
    <lineage>
        <taxon>Eukaryota</taxon>
        <taxon>Fungi</taxon>
        <taxon>Dikarya</taxon>
        <taxon>Ascomycota</taxon>
        <taxon>Pezizomycotina</taxon>
        <taxon>Eurotiomycetes</taxon>
        <taxon>Eurotiomycetidae</taxon>
        <taxon>Eurotiales</taxon>
        <taxon>Aspergillaceae</taxon>
        <taxon>Aspergillus</taxon>
        <taxon>Aspergillus subgen. Circumdati</taxon>
    </lineage>
</organism>
<dbReference type="InterPro" id="IPR036736">
    <property type="entry name" value="ACP-like_sf"/>
</dbReference>
<comment type="caution">
    <text evidence="11">The sequence shown here is derived from an EMBL/GenBank/DDBJ whole genome shotgun (WGS) entry which is preliminary data.</text>
</comment>
<evidence type="ECO:0000313" key="12">
    <source>
        <dbReference type="Proteomes" id="UP001143548"/>
    </source>
</evidence>
<dbReference type="InterPro" id="IPR016039">
    <property type="entry name" value="Thiolase-like"/>
</dbReference>
<dbReference type="InterPro" id="IPR001227">
    <property type="entry name" value="Ac_transferase_dom_sf"/>
</dbReference>
<dbReference type="InterPro" id="IPR029058">
    <property type="entry name" value="AB_hydrolase_fold"/>
</dbReference>
<dbReference type="InterPro" id="IPR006162">
    <property type="entry name" value="Ppantetheine_attach_site"/>
</dbReference>
<reference evidence="11" key="1">
    <citation type="submission" date="2022-07" db="EMBL/GenBank/DDBJ databases">
        <title>Taxonomy of Aspergillus series Nigri: significant species reduction supported by multi-species coalescent approaches.</title>
        <authorList>
            <person name="Bian C."/>
            <person name="Kusuya Y."/>
            <person name="Sklenar F."/>
            <person name="D'hooge E."/>
            <person name="Yaguchi T."/>
            <person name="Takahashi H."/>
            <person name="Hubka V."/>
        </authorList>
    </citation>
    <scope>NUCLEOTIDE SEQUENCE</scope>
    <source>
        <strain evidence="11">CBS 733.88</strain>
    </source>
</reference>
<dbReference type="InterPro" id="IPR016036">
    <property type="entry name" value="Malonyl_transacylase_ACP-bd"/>
</dbReference>
<dbReference type="Gene3D" id="3.40.50.1820">
    <property type="entry name" value="alpha/beta hydrolase"/>
    <property type="match status" value="1"/>
</dbReference>
<dbReference type="InterPro" id="IPR049551">
    <property type="entry name" value="PKS_DH_C"/>
</dbReference>